<dbReference type="AlphaFoldDB" id="A0A6H9T9S5"/>
<keyword evidence="2" id="KW-1185">Reference proteome</keyword>
<dbReference type="OrthoDB" id="9256058at2"/>
<accession>A0A6H9T9S5</accession>
<evidence type="ECO:0000313" key="2">
    <source>
        <dbReference type="Proteomes" id="UP000430232"/>
    </source>
</evidence>
<protein>
    <submittedName>
        <fullName evidence="1">Replication initiation protein</fullName>
    </submittedName>
</protein>
<sequence length="170" mass="18775">MYKLRRSDQWCKRRSSNTFEGSKMTSCERLNSVAPDLVVLAKTLSSVQQKAMACRAAEWACRSAGITDSMSGGWLRFLSDPSYQATTNELQAIADDASYFDEKYFEIVEQHDGLDDAGEAMSWFRKARAASAVSYALGASSIGGFCEALYEAHAATDDLLTLRKLCSVEH</sequence>
<comment type="caution">
    <text evidence="1">The sequence shown here is derived from an EMBL/GenBank/DDBJ whole genome shotgun (WGS) entry which is preliminary data.</text>
</comment>
<dbReference type="RefSeq" id="WP_151062588.1">
    <property type="nucleotide sequence ID" value="NZ_CABVPL010000004.1"/>
</dbReference>
<proteinExistence type="predicted"/>
<dbReference type="EMBL" id="VZOJ01000002">
    <property type="protein sequence ID" value="KAB0644558.1"/>
    <property type="molecule type" value="Genomic_DNA"/>
</dbReference>
<name>A0A6H9T9S5_9BURK</name>
<dbReference type="Proteomes" id="UP000430232">
    <property type="component" value="Unassembled WGS sequence"/>
</dbReference>
<evidence type="ECO:0000313" key="1">
    <source>
        <dbReference type="EMBL" id="KAB0644558.1"/>
    </source>
</evidence>
<organism evidence="1 2">
    <name type="scientific">Burkholderia latens</name>
    <dbReference type="NCBI Taxonomy" id="488446"/>
    <lineage>
        <taxon>Bacteria</taxon>
        <taxon>Pseudomonadati</taxon>
        <taxon>Pseudomonadota</taxon>
        <taxon>Betaproteobacteria</taxon>
        <taxon>Burkholderiales</taxon>
        <taxon>Burkholderiaceae</taxon>
        <taxon>Burkholderia</taxon>
        <taxon>Burkholderia cepacia complex</taxon>
    </lineage>
</organism>
<gene>
    <name evidence="1" type="ORF">F7R21_01810</name>
</gene>
<dbReference type="GeneID" id="99788043"/>
<reference evidence="1 2" key="1">
    <citation type="submission" date="2019-09" db="EMBL/GenBank/DDBJ databases">
        <title>Draft genome sequences of 48 bacterial type strains from the CCUG.</title>
        <authorList>
            <person name="Tunovic T."/>
            <person name="Pineiro-Iglesias B."/>
            <person name="Unosson C."/>
            <person name="Inganas E."/>
            <person name="Ohlen M."/>
            <person name="Cardew S."/>
            <person name="Jensie-Markopoulos S."/>
            <person name="Salva-Serra F."/>
            <person name="Jaen-Luchoro D."/>
            <person name="Karlsson R."/>
            <person name="Svensson-Stadler L."/>
            <person name="Chun J."/>
            <person name="Moore E."/>
        </authorList>
    </citation>
    <scope>NUCLEOTIDE SEQUENCE [LARGE SCALE GENOMIC DNA]</scope>
    <source>
        <strain evidence="1 2">CCUG 54555</strain>
    </source>
</reference>